<evidence type="ECO:0000313" key="2">
    <source>
        <dbReference type="EMBL" id="OJI94892.1"/>
    </source>
</evidence>
<dbReference type="SUPFAM" id="SSF101478">
    <property type="entry name" value="ADP-ribosylglycohydrolase"/>
    <property type="match status" value="1"/>
</dbReference>
<dbReference type="STRING" id="696762.PFRI_08690"/>
<dbReference type="Proteomes" id="UP000184514">
    <property type="component" value="Unassembled WGS sequence"/>
</dbReference>
<dbReference type="GO" id="GO:0046872">
    <property type="term" value="F:metal ion binding"/>
    <property type="evidence" value="ECO:0007669"/>
    <property type="project" value="UniProtKB-KW"/>
</dbReference>
<feature type="binding site" evidence="1">
    <location>
        <position position="262"/>
    </location>
    <ligand>
        <name>Mg(2+)</name>
        <dbReference type="ChEBI" id="CHEBI:18420"/>
        <label>1</label>
    </ligand>
</feature>
<name>A0A1L9P097_9RHOB</name>
<comment type="caution">
    <text evidence="2">The sequence shown here is derived from an EMBL/GenBank/DDBJ whole genome shotgun (WGS) entry which is preliminary data.</text>
</comment>
<dbReference type="PANTHER" id="PTHR16222">
    <property type="entry name" value="ADP-RIBOSYLGLYCOHYDROLASE"/>
    <property type="match status" value="1"/>
</dbReference>
<keyword evidence="3" id="KW-1185">Reference proteome</keyword>
<organism evidence="2 3">
    <name type="scientific">Planktotalea frisia</name>
    <dbReference type="NCBI Taxonomy" id="696762"/>
    <lineage>
        <taxon>Bacteria</taxon>
        <taxon>Pseudomonadati</taxon>
        <taxon>Pseudomonadota</taxon>
        <taxon>Alphaproteobacteria</taxon>
        <taxon>Rhodobacterales</taxon>
        <taxon>Paracoccaceae</taxon>
        <taxon>Planktotalea</taxon>
    </lineage>
</organism>
<comment type="cofactor">
    <cofactor evidence="1">
        <name>Mg(2+)</name>
        <dbReference type="ChEBI" id="CHEBI:18420"/>
    </cofactor>
    <text evidence="1">Binds 2 magnesium ions per subunit.</text>
</comment>
<dbReference type="RefSeq" id="WP_072629525.1">
    <property type="nucleotide sequence ID" value="NZ_MLCB01000078.1"/>
</dbReference>
<dbReference type="PANTHER" id="PTHR16222:SF17">
    <property type="entry name" value="SELENOPROTEIN J"/>
    <property type="match status" value="1"/>
</dbReference>
<dbReference type="InterPro" id="IPR005502">
    <property type="entry name" value="Ribosyl_crysJ1"/>
</dbReference>
<dbReference type="Pfam" id="PF03747">
    <property type="entry name" value="ADP_ribosyl_GH"/>
    <property type="match status" value="1"/>
</dbReference>
<dbReference type="GO" id="GO:0016787">
    <property type="term" value="F:hydrolase activity"/>
    <property type="evidence" value="ECO:0007669"/>
    <property type="project" value="UniProtKB-KW"/>
</dbReference>
<keyword evidence="2" id="KW-0378">Hydrolase</keyword>
<dbReference type="Gene3D" id="1.10.4080.10">
    <property type="entry name" value="ADP-ribosylation/Crystallin J1"/>
    <property type="match status" value="1"/>
</dbReference>
<sequence>MTTQPNPNAAALMGALVADAATLGVHWIYDPARIAKVAGENPAFVPINAANFEGVPAYFAHAARNDGDFSQYGEVLALAIRSIAQNDGFDVAAYQDAFVAHFGPGGSYQGYIDRPTRGTLENIAAERRMPSGIDDDQHPALATLPAIVARYSGTASFAPQIKAAMQVTNVNAAADHYTSIYTDLLADILTGTNLQTALKSAAAREPVLQAALDASEHNSTEYGATTGRACHLHEGMALSFHILSRTDSYQSAVEANILAGGDNCGRALIVGSLAGAAYGLSSIPLEWVLATNDAPKIWPFVKKI</sequence>
<evidence type="ECO:0000256" key="1">
    <source>
        <dbReference type="PIRSR" id="PIRSR605502-1"/>
    </source>
</evidence>
<accession>A0A1L9P097</accession>
<dbReference type="EMBL" id="MLCB01000078">
    <property type="protein sequence ID" value="OJI94892.1"/>
    <property type="molecule type" value="Genomic_DNA"/>
</dbReference>
<protein>
    <submittedName>
        <fullName evidence="2">ADP-ribosylglycohydrolase</fullName>
    </submittedName>
</protein>
<dbReference type="OrthoDB" id="6193578at2"/>
<gene>
    <name evidence="2" type="ORF">PFRI_08690</name>
</gene>
<reference evidence="2 3" key="1">
    <citation type="submission" date="2016-10" db="EMBL/GenBank/DDBJ databases">
        <title>Genome sequence of Planktotalea frisia SH6-1.</title>
        <authorList>
            <person name="Poehlein A."/>
            <person name="Bakenhus I."/>
            <person name="Voget S."/>
            <person name="Brinkhoff T."/>
            <person name="Simon M."/>
        </authorList>
    </citation>
    <scope>NUCLEOTIDE SEQUENCE [LARGE SCALE GENOMIC DNA]</scope>
    <source>
        <strain evidence="2 3">SH6-1</strain>
    </source>
</reference>
<dbReference type="InterPro" id="IPR036705">
    <property type="entry name" value="Ribosyl_crysJ1_sf"/>
</dbReference>
<dbReference type="InterPro" id="IPR050792">
    <property type="entry name" value="ADP-ribosylglycohydrolase"/>
</dbReference>
<keyword evidence="1" id="KW-0460">Magnesium</keyword>
<keyword evidence="1" id="KW-0479">Metal-binding</keyword>
<proteinExistence type="predicted"/>
<dbReference type="AlphaFoldDB" id="A0A1L9P097"/>
<evidence type="ECO:0000313" key="3">
    <source>
        <dbReference type="Proteomes" id="UP000184514"/>
    </source>
</evidence>